<proteinExistence type="predicted"/>
<dbReference type="Gene3D" id="2.60.40.1120">
    <property type="entry name" value="Carboxypeptidase-like, regulatory domain"/>
    <property type="match status" value="1"/>
</dbReference>
<dbReference type="SUPFAM" id="SSF56935">
    <property type="entry name" value="Porins"/>
    <property type="match status" value="1"/>
</dbReference>
<dbReference type="Pfam" id="PF14905">
    <property type="entry name" value="OMP_b-brl_3"/>
    <property type="match status" value="1"/>
</dbReference>
<evidence type="ECO:0000259" key="1">
    <source>
        <dbReference type="Pfam" id="PF14905"/>
    </source>
</evidence>
<sequence>MKKHCLFLYLLLLTAGISRGQQAVIRGQVKDTLNATPMNGAVVMVLRHSDSILVKFTRTGEDGTFHLPKLPAGKFLVMVTFPDYVDYTEVLTLQDSTHINMGNIPLTTRTRMLQEIIVRQRLSPVRMKGDTLEFQADSFPVRPNASVEDLLKELPGIQVDRNGNVTAQGKTIQKILVDGEEFFSEDPSIATKNLRADMIDKVKVFDKKSDQATFTGIDDGVRIKTIDLRLKEEMKKGVFGKIEAGSDFHRYYDNRAMLSAFKGKRKLTVLGTMSNNGNGALKADEAEDFRDGGGIGMEVDNGLGAPGGEVSPGPGGIPITWSGGAHYSNKWHEDRFQLNSNYLFNKTSINPISTTLTQQTVADGVFSTQQQSDGILHTQKHVSGSTIKIATDTLSQLEIRLNGQLNNSDSRNDFSGATTKNSVLTNDGGRTTTNKGSYRAFAADLSWRKRFARQGRSLFLESIVKTGSDKGDGRLYAINNFYKATGTLDKADTTDQQKVNENNGTLIVGKLAYTEPLWKDVYATFNYGVAVSKREARRNTFNNPDAHRYIVDSLSSNYALATVTHRAGAYININKAKVDIVIGGDIAEAGYKQRDMVKDSTFNLRFLNFFPRVGMQYKITNFKRLDFTYAGSTQQPSVQQLQPLRDNYDPLNVYVGNAALRPAFTHMFSLKYYSNKLISRKLLMIDLLYGLTQNAIVNHTNIDSAGRTIMKPENLNGAQTITGKIDYITLPVETEWAISMGLKASFTRTVGLINNNWNQTDLITPGVSVGIGWQDEKNISFMITTNLNYVYSTSSINKSVISKYLTQEYTGNIAIFSIKTVYINTDIAYVIRQKINKNDNNNKLFIWDLFVEKRFKEDKFKIRFSINDILQQNNGFSRLISNGTFIESKYNTLRRYWMITLGWNIRTL</sequence>
<keyword evidence="3" id="KW-1185">Reference proteome</keyword>
<dbReference type="Pfam" id="PF13620">
    <property type="entry name" value="CarboxypepD_reg"/>
    <property type="match status" value="1"/>
</dbReference>
<keyword evidence="2" id="KW-0675">Receptor</keyword>
<organism evidence="2 3">
    <name type="scientific">Chitinophaga solisilvae</name>
    <dbReference type="NCBI Taxonomy" id="1233460"/>
    <lineage>
        <taxon>Bacteria</taxon>
        <taxon>Pseudomonadati</taxon>
        <taxon>Bacteroidota</taxon>
        <taxon>Chitinophagia</taxon>
        <taxon>Chitinophagales</taxon>
        <taxon>Chitinophagaceae</taxon>
        <taxon>Chitinophaga</taxon>
    </lineage>
</organism>
<dbReference type="EMBL" id="RIAR02000001">
    <property type="protein sequence ID" value="NSL87380.1"/>
    <property type="molecule type" value="Genomic_DNA"/>
</dbReference>
<dbReference type="AlphaFoldDB" id="A0A433WEP1"/>
<accession>A0A433WEP1</accession>
<protein>
    <submittedName>
        <fullName evidence="2">TonB-dependent receptor</fullName>
    </submittedName>
</protein>
<dbReference type="OrthoDB" id="606930at2"/>
<dbReference type="InterPro" id="IPR041700">
    <property type="entry name" value="OMP_b-brl_3"/>
</dbReference>
<evidence type="ECO:0000313" key="2">
    <source>
        <dbReference type="EMBL" id="NSL87380.1"/>
    </source>
</evidence>
<gene>
    <name evidence="2" type="ORF">ECE50_011095</name>
</gene>
<dbReference type="Proteomes" id="UP000281028">
    <property type="component" value="Unassembled WGS sequence"/>
</dbReference>
<reference evidence="2" key="1">
    <citation type="submission" date="2020-05" db="EMBL/GenBank/DDBJ databases">
        <title>Chitinophaga laudate sp. nov., isolated from a tropical peat swamp.</title>
        <authorList>
            <person name="Goh C.B.S."/>
            <person name="Lee M.S."/>
            <person name="Parimannan S."/>
            <person name="Pasbakhsh P."/>
            <person name="Yule C.M."/>
            <person name="Rajandas H."/>
            <person name="Loke S."/>
            <person name="Croft L."/>
            <person name="Tan J.B.L."/>
        </authorList>
    </citation>
    <scope>NUCLEOTIDE SEQUENCE</scope>
    <source>
        <strain evidence="2">Mgbs1</strain>
    </source>
</reference>
<dbReference type="SUPFAM" id="SSF49464">
    <property type="entry name" value="Carboxypeptidase regulatory domain-like"/>
    <property type="match status" value="1"/>
</dbReference>
<dbReference type="InterPro" id="IPR008969">
    <property type="entry name" value="CarboxyPept-like_regulatory"/>
</dbReference>
<feature type="domain" description="Outer membrane protein beta-barrel" evidence="1">
    <location>
        <begin position="470"/>
        <end position="901"/>
    </location>
</feature>
<evidence type="ECO:0000313" key="3">
    <source>
        <dbReference type="Proteomes" id="UP000281028"/>
    </source>
</evidence>
<name>A0A433WEP1_9BACT</name>
<comment type="caution">
    <text evidence="2">The sequence shown here is derived from an EMBL/GenBank/DDBJ whole genome shotgun (WGS) entry which is preliminary data.</text>
</comment>